<keyword evidence="8" id="KW-0175">Coiled coil</keyword>
<comment type="similarity">
    <text evidence="5">Belongs to the TRAFAC class myosin-kinesin ATPase superfamily. Kinesin family. KIN-13 subfamily.</text>
</comment>
<evidence type="ECO:0000256" key="5">
    <source>
        <dbReference type="ARBA" id="ARBA00061030"/>
    </source>
</evidence>
<proteinExistence type="inferred from homology"/>
<accession>W9RED5</accession>
<sequence length="699" mass="77888">MNGMGRQGLRSGATGVHHQRQYSDNFLETSSNGRWLQSAGLQHLQSSNASGALPPLQDYGFYGGGGGGGGGGQGSRMYRSSQRGFNEFFMEPTTPPSNLRRKNGEDLPSEFSPGLLDLHSSDTELLPEMPVSSLYDGNFLYNPVRGRSFDDSEPYISQNNQTGRTRGLPENSLLKSFAADKEKASSVAKIKVVVRKRPLNKKELAKNEEDIIETHSNCLTVHETKLKVDLTEYVEKHEFVFDAVLNEEVSNDEVYRETVEPIVPIIFQRTKATCFAYGQTGSGKTYTMKPLPLKASRDILRLMHHTYRSQGFQLFVSFFEIYGGKLFDLLNERKKLCMREDGKQQVCIVGLQEYKVSDVETIRELIEKGSATRSTGTTGANEESSRSHAILQLAIKRSADGSESKPPRIVGKLSFIDLAGSERGADTTDNDKQTRMEGAEINKSLLALKECIRALDNDQGHIPFRGSKLTEVLRDSFVGNSRTVMISCISPSSGSCEHTLNTLRYADRVKSLSKGSNPKKDVLPPTLNLKESTTVPLSSVLPTSSNFEDDQDGSDDFDAPEETYEPPKPVWKKNGKLEPYNIPTTDDKLRRPNGQTQTKWNEIPRNSHSDDDLSALLQEEEDLVNAHRKQVEETMNIVKEEMNLLVEADQPGNQLDDYISRLNAILSQKAAGILQLQTRLTQFQKRLKEHNVIVSSSGH</sequence>
<feature type="domain" description="Kinesin motor" evidence="10">
    <location>
        <begin position="189"/>
        <end position="512"/>
    </location>
</feature>
<evidence type="ECO:0000313" key="11">
    <source>
        <dbReference type="EMBL" id="EXB74499.1"/>
    </source>
</evidence>
<keyword evidence="12" id="KW-1185">Reference proteome</keyword>
<dbReference type="PROSITE" id="PS00411">
    <property type="entry name" value="KINESIN_MOTOR_1"/>
    <property type="match status" value="1"/>
</dbReference>
<feature type="region of interest" description="Disordered" evidence="9">
    <location>
        <begin position="511"/>
        <end position="608"/>
    </location>
</feature>
<dbReference type="InterPro" id="IPR001752">
    <property type="entry name" value="Kinesin_motor_dom"/>
</dbReference>
<dbReference type="FunFam" id="3.40.850.10:FF:000012">
    <property type="entry name" value="Kinesin-like protein"/>
    <property type="match status" value="1"/>
</dbReference>
<name>W9RED5_9ROSA</name>
<dbReference type="Proteomes" id="UP000030645">
    <property type="component" value="Unassembled WGS sequence"/>
</dbReference>
<dbReference type="InterPro" id="IPR019821">
    <property type="entry name" value="Kinesin_motor_CS"/>
</dbReference>
<dbReference type="STRING" id="981085.W9RED5"/>
<dbReference type="OrthoDB" id="3176171at2759"/>
<dbReference type="AlphaFoldDB" id="W9RED5"/>
<reference evidence="12" key="1">
    <citation type="submission" date="2013-01" db="EMBL/GenBank/DDBJ databases">
        <title>Draft Genome Sequence of a Mulberry Tree, Morus notabilis C.K. Schneid.</title>
        <authorList>
            <person name="He N."/>
            <person name="Zhao S."/>
        </authorList>
    </citation>
    <scope>NUCLEOTIDE SEQUENCE</scope>
</reference>
<feature type="compositionally biased region" description="Polar residues" evidence="9">
    <location>
        <begin position="529"/>
        <end position="546"/>
    </location>
</feature>
<protein>
    <recommendedName>
        <fullName evidence="7">Kinesin-like protein</fullName>
    </recommendedName>
</protein>
<dbReference type="PANTHER" id="PTHR47971:SF9">
    <property type="entry name" value="KINESIN-LIKE PROTEIN KIN-13B"/>
    <property type="match status" value="1"/>
</dbReference>
<evidence type="ECO:0000256" key="4">
    <source>
        <dbReference type="ARBA" id="ARBA00023175"/>
    </source>
</evidence>
<evidence type="ECO:0000256" key="8">
    <source>
        <dbReference type="SAM" id="Coils"/>
    </source>
</evidence>
<dbReference type="KEGG" id="mnt:21408859"/>
<feature type="compositionally biased region" description="Acidic residues" evidence="9">
    <location>
        <begin position="547"/>
        <end position="564"/>
    </location>
</feature>
<evidence type="ECO:0000256" key="7">
    <source>
        <dbReference type="RuleBase" id="RU000394"/>
    </source>
</evidence>
<keyword evidence="3 6" id="KW-0067">ATP-binding</keyword>
<dbReference type="InterPro" id="IPR027640">
    <property type="entry name" value="Kinesin-like_fam"/>
</dbReference>
<feature type="binding site" evidence="6">
    <location>
        <begin position="278"/>
        <end position="285"/>
    </location>
    <ligand>
        <name>ATP</name>
        <dbReference type="ChEBI" id="CHEBI:30616"/>
    </ligand>
</feature>
<feature type="compositionally biased region" description="Polar residues" evidence="9">
    <location>
        <begin position="593"/>
        <end position="604"/>
    </location>
</feature>
<evidence type="ECO:0000259" key="10">
    <source>
        <dbReference type="PROSITE" id="PS50067"/>
    </source>
</evidence>
<keyword evidence="4 6" id="KW-0505">Motor protein</keyword>
<dbReference type="GO" id="GO:0003777">
    <property type="term" value="F:microtubule motor activity"/>
    <property type="evidence" value="ECO:0007669"/>
    <property type="project" value="InterPro"/>
</dbReference>
<dbReference type="CDD" id="cd01367">
    <property type="entry name" value="KISc_KIF2_like"/>
    <property type="match status" value="1"/>
</dbReference>
<evidence type="ECO:0000256" key="1">
    <source>
        <dbReference type="ARBA" id="ARBA00022701"/>
    </source>
</evidence>
<dbReference type="EMBL" id="KE344648">
    <property type="protein sequence ID" value="EXB74499.1"/>
    <property type="molecule type" value="Genomic_DNA"/>
</dbReference>
<keyword evidence="1 7" id="KW-0493">Microtubule</keyword>
<organism evidence="11 12">
    <name type="scientific">Morus notabilis</name>
    <dbReference type="NCBI Taxonomy" id="981085"/>
    <lineage>
        <taxon>Eukaryota</taxon>
        <taxon>Viridiplantae</taxon>
        <taxon>Streptophyta</taxon>
        <taxon>Embryophyta</taxon>
        <taxon>Tracheophyta</taxon>
        <taxon>Spermatophyta</taxon>
        <taxon>Magnoliopsida</taxon>
        <taxon>eudicotyledons</taxon>
        <taxon>Gunneridae</taxon>
        <taxon>Pentapetalae</taxon>
        <taxon>rosids</taxon>
        <taxon>fabids</taxon>
        <taxon>Rosales</taxon>
        <taxon>Moraceae</taxon>
        <taxon>Moreae</taxon>
        <taxon>Morus</taxon>
    </lineage>
</organism>
<dbReference type="GO" id="GO:0005524">
    <property type="term" value="F:ATP binding"/>
    <property type="evidence" value="ECO:0007669"/>
    <property type="project" value="UniProtKB-UniRule"/>
</dbReference>
<evidence type="ECO:0000256" key="3">
    <source>
        <dbReference type="ARBA" id="ARBA00022840"/>
    </source>
</evidence>
<dbReference type="InterPro" id="IPR027417">
    <property type="entry name" value="P-loop_NTPase"/>
</dbReference>
<dbReference type="eggNOG" id="KOG0246">
    <property type="taxonomic scope" value="Eukaryota"/>
</dbReference>
<dbReference type="PRINTS" id="PR00380">
    <property type="entry name" value="KINESINHEAVY"/>
</dbReference>
<dbReference type="SUPFAM" id="SSF52540">
    <property type="entry name" value="P-loop containing nucleoside triphosphate hydrolases"/>
    <property type="match status" value="1"/>
</dbReference>
<evidence type="ECO:0000256" key="9">
    <source>
        <dbReference type="SAM" id="MobiDB-lite"/>
    </source>
</evidence>
<dbReference type="PROSITE" id="PS50067">
    <property type="entry name" value="KINESIN_MOTOR_2"/>
    <property type="match status" value="1"/>
</dbReference>
<evidence type="ECO:0000256" key="2">
    <source>
        <dbReference type="ARBA" id="ARBA00022741"/>
    </source>
</evidence>
<dbReference type="Pfam" id="PF00225">
    <property type="entry name" value="Kinesin"/>
    <property type="match status" value="1"/>
</dbReference>
<keyword evidence="2 6" id="KW-0547">Nucleotide-binding</keyword>
<gene>
    <name evidence="11" type="ORF">L484_026193</name>
</gene>
<evidence type="ECO:0000313" key="12">
    <source>
        <dbReference type="Proteomes" id="UP000030645"/>
    </source>
</evidence>
<dbReference type="Gene3D" id="3.40.850.10">
    <property type="entry name" value="Kinesin motor domain"/>
    <property type="match status" value="1"/>
</dbReference>
<dbReference type="GO" id="GO:0007018">
    <property type="term" value="P:microtubule-based movement"/>
    <property type="evidence" value="ECO:0007669"/>
    <property type="project" value="InterPro"/>
</dbReference>
<dbReference type="GO" id="GO:0005874">
    <property type="term" value="C:microtubule"/>
    <property type="evidence" value="ECO:0007669"/>
    <property type="project" value="UniProtKB-KW"/>
</dbReference>
<dbReference type="GO" id="GO:0007019">
    <property type="term" value="P:microtubule depolymerization"/>
    <property type="evidence" value="ECO:0007669"/>
    <property type="project" value="TreeGrafter"/>
</dbReference>
<dbReference type="SMART" id="SM00129">
    <property type="entry name" value="KISc"/>
    <property type="match status" value="1"/>
</dbReference>
<evidence type="ECO:0000256" key="6">
    <source>
        <dbReference type="PROSITE-ProRule" id="PRU00283"/>
    </source>
</evidence>
<dbReference type="InterPro" id="IPR036961">
    <property type="entry name" value="Kinesin_motor_dom_sf"/>
</dbReference>
<dbReference type="GO" id="GO:0008017">
    <property type="term" value="F:microtubule binding"/>
    <property type="evidence" value="ECO:0007669"/>
    <property type="project" value="InterPro"/>
</dbReference>
<feature type="coiled-coil region" evidence="8">
    <location>
        <begin position="617"/>
        <end position="648"/>
    </location>
</feature>
<dbReference type="PANTHER" id="PTHR47971">
    <property type="entry name" value="KINESIN-RELATED PROTEIN 6"/>
    <property type="match status" value="1"/>
</dbReference>
<dbReference type="GO" id="GO:1903338">
    <property type="term" value="P:regulation of cell wall organization or biogenesis"/>
    <property type="evidence" value="ECO:0007669"/>
    <property type="project" value="UniProtKB-ARBA"/>
</dbReference>